<sequence>MIEMVQYLLNNPDILVKVKEGSASLIGVNEEQLTAIKDVFFGESIVPKARFWK</sequence>
<evidence type="ECO:0000256" key="9">
    <source>
        <dbReference type="ARBA" id="ARBA00030321"/>
    </source>
</evidence>
<evidence type="ECO:0000256" key="5">
    <source>
        <dbReference type="ARBA" id="ARBA00023288"/>
    </source>
</evidence>
<keyword evidence="2" id="KW-0964">Secreted</keyword>
<evidence type="ECO:0000313" key="10">
    <source>
        <dbReference type="EMBL" id="MBM7714786.1"/>
    </source>
</evidence>
<comment type="subunit">
    <text evidence="7">Interacts directly with the sensor histidine kinase ComP and stimulates its activity.</text>
</comment>
<dbReference type="EMBL" id="JAFBFH010000009">
    <property type="protein sequence ID" value="MBM7714786.1"/>
    <property type="molecule type" value="Genomic_DNA"/>
</dbReference>
<evidence type="ECO:0000256" key="2">
    <source>
        <dbReference type="ARBA" id="ARBA00022525"/>
    </source>
</evidence>
<comment type="caution">
    <text evidence="10">The sequence shown here is derived from an EMBL/GenBank/DDBJ whole genome shotgun (WGS) entry which is preliminary data.</text>
</comment>
<evidence type="ECO:0000256" key="4">
    <source>
        <dbReference type="ARBA" id="ARBA00023287"/>
    </source>
</evidence>
<gene>
    <name evidence="10" type="ORF">JOC94_001758</name>
</gene>
<evidence type="ECO:0000313" key="11">
    <source>
        <dbReference type="Proteomes" id="UP000823485"/>
    </source>
</evidence>
<evidence type="ECO:0000256" key="3">
    <source>
        <dbReference type="ARBA" id="ARBA00023044"/>
    </source>
</evidence>
<keyword evidence="6" id="KW-0636">Prenylation</keyword>
<reference evidence="10 11" key="1">
    <citation type="submission" date="2021-01" db="EMBL/GenBank/DDBJ databases">
        <title>Genomic Encyclopedia of Type Strains, Phase IV (KMG-IV): sequencing the most valuable type-strain genomes for metagenomic binning, comparative biology and taxonomic classification.</title>
        <authorList>
            <person name="Goeker M."/>
        </authorList>
    </citation>
    <scope>NUCLEOTIDE SEQUENCE [LARGE SCALE GENOMIC DNA]</scope>
    <source>
        <strain evidence="10 11">DSM 105453</strain>
    </source>
</reference>
<keyword evidence="4" id="KW-0178">Competence</keyword>
<dbReference type="InterPro" id="IPR009233">
    <property type="entry name" value="Competence_ComX_Bacillus"/>
</dbReference>
<evidence type="ECO:0000256" key="8">
    <source>
        <dbReference type="ARBA" id="ARBA00029545"/>
    </source>
</evidence>
<dbReference type="Proteomes" id="UP000823485">
    <property type="component" value="Unassembled WGS sequence"/>
</dbReference>
<dbReference type="RefSeq" id="WP_083717317.1">
    <property type="nucleotide sequence ID" value="NZ_JAFBFH010000009.1"/>
</dbReference>
<name>A0ABS2R591_9BACI</name>
<comment type="subcellular location">
    <subcellularLocation>
        <location evidence="1">Secreted</location>
    </subcellularLocation>
</comment>
<dbReference type="Pfam" id="PF05952">
    <property type="entry name" value="ComX"/>
    <property type="match status" value="1"/>
</dbReference>
<accession>A0ABS2R591</accession>
<keyword evidence="5" id="KW-0449">Lipoprotein</keyword>
<keyword evidence="3" id="KW-0588">Pheromone</keyword>
<protein>
    <recommendedName>
        <fullName evidence="8">ComX pheromone</fullName>
    </recommendedName>
    <alternativeName>
        <fullName evidence="9">Competence pheromone</fullName>
    </alternativeName>
</protein>
<evidence type="ECO:0000256" key="1">
    <source>
        <dbReference type="ARBA" id="ARBA00004613"/>
    </source>
</evidence>
<keyword evidence="11" id="KW-1185">Reference proteome</keyword>
<evidence type="ECO:0000256" key="6">
    <source>
        <dbReference type="ARBA" id="ARBA00023289"/>
    </source>
</evidence>
<proteinExistence type="predicted"/>
<evidence type="ECO:0000256" key="7">
    <source>
        <dbReference type="ARBA" id="ARBA00029483"/>
    </source>
</evidence>
<organism evidence="10 11">
    <name type="scientific">Siminovitchia thermophila</name>
    <dbReference type="NCBI Taxonomy" id="1245522"/>
    <lineage>
        <taxon>Bacteria</taxon>
        <taxon>Bacillati</taxon>
        <taxon>Bacillota</taxon>
        <taxon>Bacilli</taxon>
        <taxon>Bacillales</taxon>
        <taxon>Bacillaceae</taxon>
        <taxon>Siminovitchia</taxon>
    </lineage>
</organism>